<gene>
    <name evidence="2" type="ORF">KIN20_015756</name>
</gene>
<comment type="caution">
    <text evidence="2">The sequence shown here is derived from an EMBL/GenBank/DDBJ whole genome shotgun (WGS) entry which is preliminary data.</text>
</comment>
<reference evidence="2" key="1">
    <citation type="submission" date="2021-06" db="EMBL/GenBank/DDBJ databases">
        <title>Parelaphostrongylus tenuis whole genome reference sequence.</title>
        <authorList>
            <person name="Garwood T.J."/>
            <person name="Larsen P.A."/>
            <person name="Fountain-Jones N.M."/>
            <person name="Garbe J.R."/>
            <person name="Macchietto M.G."/>
            <person name="Kania S.A."/>
            <person name="Gerhold R.W."/>
            <person name="Richards J.E."/>
            <person name="Wolf T.M."/>
        </authorList>
    </citation>
    <scope>NUCLEOTIDE SEQUENCE</scope>
    <source>
        <strain evidence="2">MNPRO001-30</strain>
        <tissue evidence="2">Meninges</tissue>
    </source>
</reference>
<feature type="region of interest" description="Disordered" evidence="1">
    <location>
        <begin position="40"/>
        <end position="68"/>
    </location>
</feature>
<evidence type="ECO:0000313" key="2">
    <source>
        <dbReference type="EMBL" id="KAJ1357580.1"/>
    </source>
</evidence>
<evidence type="ECO:0000256" key="1">
    <source>
        <dbReference type="SAM" id="MobiDB-lite"/>
    </source>
</evidence>
<organism evidence="2 3">
    <name type="scientific">Parelaphostrongylus tenuis</name>
    <name type="common">Meningeal worm</name>
    <dbReference type="NCBI Taxonomy" id="148309"/>
    <lineage>
        <taxon>Eukaryota</taxon>
        <taxon>Metazoa</taxon>
        <taxon>Ecdysozoa</taxon>
        <taxon>Nematoda</taxon>
        <taxon>Chromadorea</taxon>
        <taxon>Rhabditida</taxon>
        <taxon>Rhabditina</taxon>
        <taxon>Rhabditomorpha</taxon>
        <taxon>Strongyloidea</taxon>
        <taxon>Metastrongylidae</taxon>
        <taxon>Parelaphostrongylus</taxon>
    </lineage>
</organism>
<proteinExistence type="predicted"/>
<name>A0AAD5QQA1_PARTN</name>
<accession>A0AAD5QQA1</accession>
<sequence>RVRRRVNGALRHPQSRWFYLGSRLVKPCIPPRRVQDDAWCESTTNYRSQPRHETRERSPSTDWEHYGL</sequence>
<dbReference type="Proteomes" id="UP001196413">
    <property type="component" value="Unassembled WGS sequence"/>
</dbReference>
<dbReference type="AlphaFoldDB" id="A0AAD5QQA1"/>
<dbReference type="EMBL" id="JAHQIW010003182">
    <property type="protein sequence ID" value="KAJ1357580.1"/>
    <property type="molecule type" value="Genomic_DNA"/>
</dbReference>
<feature type="non-terminal residue" evidence="2">
    <location>
        <position position="68"/>
    </location>
</feature>
<keyword evidence="3" id="KW-1185">Reference proteome</keyword>
<feature type="compositionally biased region" description="Basic and acidic residues" evidence="1">
    <location>
        <begin position="50"/>
        <end position="68"/>
    </location>
</feature>
<protein>
    <submittedName>
        <fullName evidence="2">Uncharacterized protein</fullName>
    </submittedName>
</protein>
<evidence type="ECO:0000313" key="3">
    <source>
        <dbReference type="Proteomes" id="UP001196413"/>
    </source>
</evidence>